<protein>
    <submittedName>
        <fullName evidence="2">Uncharacterized protein</fullName>
    </submittedName>
</protein>
<name>A0A0C3Q200_9AGAM</name>
<dbReference type="AlphaFoldDB" id="A0A0C3Q200"/>
<evidence type="ECO:0000256" key="1">
    <source>
        <dbReference type="SAM" id="Phobius"/>
    </source>
</evidence>
<gene>
    <name evidence="2" type="ORF">M407DRAFT_9977</name>
</gene>
<feature type="transmembrane region" description="Helical" evidence="1">
    <location>
        <begin position="98"/>
        <end position="116"/>
    </location>
</feature>
<evidence type="ECO:0000313" key="3">
    <source>
        <dbReference type="Proteomes" id="UP000054248"/>
    </source>
</evidence>
<keyword evidence="1" id="KW-1133">Transmembrane helix</keyword>
<keyword evidence="3" id="KW-1185">Reference proteome</keyword>
<dbReference type="OrthoDB" id="3298189at2759"/>
<reference evidence="2 3" key="1">
    <citation type="submission" date="2014-04" db="EMBL/GenBank/DDBJ databases">
        <authorList>
            <consortium name="DOE Joint Genome Institute"/>
            <person name="Kuo A."/>
            <person name="Girlanda M."/>
            <person name="Perotto S."/>
            <person name="Kohler A."/>
            <person name="Nagy L.G."/>
            <person name="Floudas D."/>
            <person name="Copeland A."/>
            <person name="Barry K.W."/>
            <person name="Cichocki N."/>
            <person name="Veneault-Fourrey C."/>
            <person name="LaButti K."/>
            <person name="Lindquist E.A."/>
            <person name="Lipzen A."/>
            <person name="Lundell T."/>
            <person name="Morin E."/>
            <person name="Murat C."/>
            <person name="Sun H."/>
            <person name="Tunlid A."/>
            <person name="Henrissat B."/>
            <person name="Grigoriev I.V."/>
            <person name="Hibbett D.S."/>
            <person name="Martin F."/>
            <person name="Nordberg H.P."/>
            <person name="Cantor M.N."/>
            <person name="Hua S.X."/>
        </authorList>
    </citation>
    <scope>NUCLEOTIDE SEQUENCE [LARGE SCALE GENOMIC DNA]</scope>
    <source>
        <strain evidence="2 3">MUT 4182</strain>
    </source>
</reference>
<feature type="transmembrane region" description="Helical" evidence="1">
    <location>
        <begin position="207"/>
        <end position="229"/>
    </location>
</feature>
<feature type="transmembrane region" description="Helical" evidence="1">
    <location>
        <begin position="75"/>
        <end position="92"/>
    </location>
</feature>
<keyword evidence="1" id="KW-0472">Membrane</keyword>
<proteinExistence type="predicted"/>
<keyword evidence="1" id="KW-0812">Transmembrane</keyword>
<organism evidence="2 3">
    <name type="scientific">Tulasnella calospora MUT 4182</name>
    <dbReference type="NCBI Taxonomy" id="1051891"/>
    <lineage>
        <taxon>Eukaryota</taxon>
        <taxon>Fungi</taxon>
        <taxon>Dikarya</taxon>
        <taxon>Basidiomycota</taxon>
        <taxon>Agaricomycotina</taxon>
        <taxon>Agaricomycetes</taxon>
        <taxon>Cantharellales</taxon>
        <taxon>Tulasnellaceae</taxon>
        <taxon>Tulasnella</taxon>
    </lineage>
</organism>
<evidence type="ECO:0000313" key="2">
    <source>
        <dbReference type="EMBL" id="KIO22345.1"/>
    </source>
</evidence>
<dbReference type="Proteomes" id="UP000054248">
    <property type="component" value="Unassembled WGS sequence"/>
</dbReference>
<dbReference type="EMBL" id="KN823112">
    <property type="protein sequence ID" value="KIO22345.1"/>
    <property type="molecule type" value="Genomic_DNA"/>
</dbReference>
<reference evidence="3" key="2">
    <citation type="submission" date="2015-01" db="EMBL/GenBank/DDBJ databases">
        <title>Evolutionary Origins and Diversification of the Mycorrhizal Mutualists.</title>
        <authorList>
            <consortium name="DOE Joint Genome Institute"/>
            <consortium name="Mycorrhizal Genomics Consortium"/>
            <person name="Kohler A."/>
            <person name="Kuo A."/>
            <person name="Nagy L.G."/>
            <person name="Floudas D."/>
            <person name="Copeland A."/>
            <person name="Barry K.W."/>
            <person name="Cichocki N."/>
            <person name="Veneault-Fourrey C."/>
            <person name="LaButti K."/>
            <person name="Lindquist E.A."/>
            <person name="Lipzen A."/>
            <person name="Lundell T."/>
            <person name="Morin E."/>
            <person name="Murat C."/>
            <person name="Riley R."/>
            <person name="Ohm R."/>
            <person name="Sun H."/>
            <person name="Tunlid A."/>
            <person name="Henrissat B."/>
            <person name="Grigoriev I.V."/>
            <person name="Hibbett D.S."/>
            <person name="Martin F."/>
        </authorList>
    </citation>
    <scope>NUCLEOTIDE SEQUENCE [LARGE SCALE GENOMIC DNA]</scope>
    <source>
        <strain evidence="3">MUT 4182</strain>
    </source>
</reference>
<sequence length="318" mass="35588">MTDRPPLPTSESSNSNGALEPAVEAFPPILPPPYQEVIDVAQTYPPQYIPHLENRQDVLPGYSVNGPFKLTGARILNLVGWAIGITTAILGLRNQAISSSTLAVALVILCTGLYVLEKYKEDCHGFAPWLFEEDYKSHVVHGGEFVIDLAERIAFIFDEQSRRALDTSTQSSTPPVLCWYPSFVTMLHVVEVYINTHGIKREPKDGVVSGLICLTTFLSFLFSAYLGRWVMVSLQFPSRLRLLGERNPFYLLVVEEAIILIPRVVVCLVAPSFQMSPELWALENRRAAQASCLQGHDVDEWSLPCQCLRDDSCWNAYE</sequence>
<dbReference type="HOGENOM" id="CLU_874908_0_0_1"/>
<accession>A0A0C3Q200</accession>